<dbReference type="EMBL" id="JYBP01000001">
    <property type="protein sequence ID" value="KJE32290.1"/>
    <property type="molecule type" value="Genomic_DNA"/>
</dbReference>
<dbReference type="Proteomes" id="UP000032522">
    <property type="component" value="Unassembled WGS sequence"/>
</dbReference>
<sequence length="45" mass="5289">MLTMIESERLKYKRTFAKKTGIYRSVFLCPVRLSRPIIFSPKSPV</sequence>
<evidence type="ECO:0000313" key="1">
    <source>
        <dbReference type="EMBL" id="KJE32290.1"/>
    </source>
</evidence>
<name>A0A0D8C7H9_GEOKU</name>
<reference evidence="1 2" key="1">
    <citation type="submission" date="2015-01" db="EMBL/GenBank/DDBJ databases">
        <authorList>
            <person name="Filippidou S."/>
            <person name="Jeanneret N."/>
            <person name="Russel-Delif L."/>
            <person name="Junier T."/>
            <person name="Wunderlin T."/>
            <person name="Molina V."/>
            <person name="Johnson S.L."/>
            <person name="Davenport K.W."/>
            <person name="Chain P.S."/>
            <person name="Dorador C."/>
            <person name="Junier P."/>
        </authorList>
    </citation>
    <scope>NUCLEOTIDE SEQUENCE [LARGE SCALE GENOMIC DNA]</scope>
    <source>
        <strain evidence="1 2">Et7/4</strain>
    </source>
</reference>
<accession>A0A0D8C7H9</accession>
<comment type="caution">
    <text evidence="1">The sequence shown here is derived from an EMBL/GenBank/DDBJ whole genome shotgun (WGS) entry which is preliminary data.</text>
</comment>
<gene>
    <name evidence="1" type="ORF">LG52_3862</name>
</gene>
<evidence type="ECO:0000313" key="2">
    <source>
        <dbReference type="Proteomes" id="UP000032522"/>
    </source>
</evidence>
<proteinExistence type="predicted"/>
<protein>
    <submittedName>
        <fullName evidence="1">Uncharacterized protein</fullName>
    </submittedName>
</protein>
<organism evidence="1 2">
    <name type="scientific">Geobacillus kaustophilus</name>
    <dbReference type="NCBI Taxonomy" id="1462"/>
    <lineage>
        <taxon>Bacteria</taxon>
        <taxon>Bacillati</taxon>
        <taxon>Bacillota</taxon>
        <taxon>Bacilli</taxon>
        <taxon>Bacillales</taxon>
        <taxon>Anoxybacillaceae</taxon>
        <taxon>Geobacillus</taxon>
        <taxon>Geobacillus thermoleovorans group</taxon>
    </lineage>
</organism>
<dbReference type="PATRIC" id="fig|1462.6.peg.76"/>
<dbReference type="AlphaFoldDB" id="A0A0D8C7H9"/>